<keyword evidence="1" id="KW-0812">Transmembrane</keyword>
<keyword evidence="1" id="KW-1133">Transmembrane helix</keyword>
<dbReference type="AlphaFoldDB" id="A0A7J6DB61"/>
<protein>
    <submittedName>
        <fullName evidence="2">Uncharacterized protein</fullName>
    </submittedName>
</protein>
<dbReference type="Proteomes" id="UP000579812">
    <property type="component" value="Unassembled WGS sequence"/>
</dbReference>
<keyword evidence="3" id="KW-1185">Reference proteome</keyword>
<evidence type="ECO:0000256" key="1">
    <source>
        <dbReference type="SAM" id="Phobius"/>
    </source>
</evidence>
<dbReference type="EMBL" id="JAAMOB010000003">
    <property type="protein sequence ID" value="KAF4116557.1"/>
    <property type="molecule type" value="Genomic_DNA"/>
</dbReference>
<organism evidence="2 3">
    <name type="scientific">Onychostoma macrolepis</name>
    <dbReference type="NCBI Taxonomy" id="369639"/>
    <lineage>
        <taxon>Eukaryota</taxon>
        <taxon>Metazoa</taxon>
        <taxon>Chordata</taxon>
        <taxon>Craniata</taxon>
        <taxon>Vertebrata</taxon>
        <taxon>Euteleostomi</taxon>
        <taxon>Actinopterygii</taxon>
        <taxon>Neopterygii</taxon>
        <taxon>Teleostei</taxon>
        <taxon>Ostariophysi</taxon>
        <taxon>Cypriniformes</taxon>
        <taxon>Cyprinidae</taxon>
        <taxon>Acrossocheilinae</taxon>
        <taxon>Onychostoma</taxon>
    </lineage>
</organism>
<accession>A0A7J6DB61</accession>
<proteinExistence type="predicted"/>
<reference evidence="2 3" key="1">
    <citation type="submission" date="2020-04" db="EMBL/GenBank/DDBJ databases">
        <title>Chromosome-level genome assembly of a cyprinid fish Onychostoma macrolepis by integration of Nanopore Sequencing, Bionano and Hi-C technology.</title>
        <authorList>
            <person name="Wang D."/>
        </authorList>
    </citation>
    <scope>NUCLEOTIDE SEQUENCE [LARGE SCALE GENOMIC DNA]</scope>
    <source>
        <strain evidence="2">SWU-2019</strain>
        <tissue evidence="2">Muscle</tissue>
    </source>
</reference>
<comment type="caution">
    <text evidence="2">The sequence shown here is derived from an EMBL/GenBank/DDBJ whole genome shotgun (WGS) entry which is preliminary data.</text>
</comment>
<feature type="transmembrane region" description="Helical" evidence="1">
    <location>
        <begin position="123"/>
        <end position="144"/>
    </location>
</feature>
<gene>
    <name evidence="2" type="ORF">G5714_004046</name>
</gene>
<evidence type="ECO:0000313" key="3">
    <source>
        <dbReference type="Proteomes" id="UP000579812"/>
    </source>
</evidence>
<keyword evidence="1" id="KW-0472">Membrane</keyword>
<evidence type="ECO:0000313" key="2">
    <source>
        <dbReference type="EMBL" id="KAF4116557.1"/>
    </source>
</evidence>
<name>A0A7J6DB61_9TELE</name>
<sequence length="178" mass="20248">MDIINVSCAEIQTPAGFVYVILPVLLNHTNNPDCEQSWYSQDGHLIADPSNPLKLIDPAMAVKSDRLVTSRCVNLNHEIICDSADGFHFSREIVFRARNQTAATPNSDLLNEVTPDLQHSDQFWWLLAVFIIVLLIVLFFLICLMKRKTIFRCFQKLICQRDDDDSGNRDPEAAVQMI</sequence>